<sequence length="216" mass="24363">MALPFKNQQWTESSEQKMLDVYQGHCAPDYKEQVGFELFLMKLNIFIVLSDTLTGLCCASAVHEGSEGAEHWKMFICQIPPTSQNLYPEPNHMVSNVRAIGHQLAIHLHFTVLHKANSAKSWTLCVASGLKLINRQKPNEQCFYLRQGQFYLRKRQVLLLTRNHLHQDLQGVREETGNTSIVFLLWSLSGGDTGLSGGWRLAVGTETQLLLTLGVL</sequence>
<dbReference type="Proteomes" id="UP000092124">
    <property type="component" value="Unassembled WGS sequence"/>
</dbReference>
<reference evidence="1 2" key="1">
    <citation type="submission" date="2016-06" db="EMBL/GenBank/DDBJ databases">
        <title>The Draft Genome Sequence and Annotation of the Desert Woodrat Neotoma lepida.</title>
        <authorList>
            <person name="Campbell M."/>
            <person name="Oakeson K.F."/>
            <person name="Yandell M."/>
            <person name="Halpert J.R."/>
            <person name="Dearing D."/>
        </authorList>
    </citation>
    <scope>NUCLEOTIDE SEQUENCE [LARGE SCALE GENOMIC DNA]</scope>
    <source>
        <strain evidence="1">417</strain>
        <tissue evidence="1">Liver</tissue>
    </source>
</reference>
<keyword evidence="2" id="KW-1185">Reference proteome</keyword>
<evidence type="ECO:0000313" key="2">
    <source>
        <dbReference type="Proteomes" id="UP000092124"/>
    </source>
</evidence>
<name>A0A1A6HSU6_NEOLE</name>
<gene>
    <name evidence="1" type="ORF">A6R68_20984</name>
</gene>
<dbReference type="AlphaFoldDB" id="A0A1A6HSU6"/>
<protein>
    <submittedName>
        <fullName evidence="1">Uncharacterized protein</fullName>
    </submittedName>
</protein>
<proteinExistence type="predicted"/>
<evidence type="ECO:0000313" key="1">
    <source>
        <dbReference type="EMBL" id="OBS80802.1"/>
    </source>
</evidence>
<accession>A0A1A6HSU6</accession>
<feature type="non-terminal residue" evidence="1">
    <location>
        <position position="216"/>
    </location>
</feature>
<comment type="caution">
    <text evidence="1">The sequence shown here is derived from an EMBL/GenBank/DDBJ whole genome shotgun (WGS) entry which is preliminary data.</text>
</comment>
<organism evidence="1 2">
    <name type="scientific">Neotoma lepida</name>
    <name type="common">Desert woodrat</name>
    <dbReference type="NCBI Taxonomy" id="56216"/>
    <lineage>
        <taxon>Eukaryota</taxon>
        <taxon>Metazoa</taxon>
        <taxon>Chordata</taxon>
        <taxon>Craniata</taxon>
        <taxon>Vertebrata</taxon>
        <taxon>Euteleostomi</taxon>
        <taxon>Mammalia</taxon>
        <taxon>Eutheria</taxon>
        <taxon>Euarchontoglires</taxon>
        <taxon>Glires</taxon>
        <taxon>Rodentia</taxon>
        <taxon>Myomorpha</taxon>
        <taxon>Muroidea</taxon>
        <taxon>Cricetidae</taxon>
        <taxon>Neotominae</taxon>
        <taxon>Neotoma</taxon>
    </lineage>
</organism>
<dbReference type="EMBL" id="LZPO01017311">
    <property type="protein sequence ID" value="OBS80802.1"/>
    <property type="molecule type" value="Genomic_DNA"/>
</dbReference>